<dbReference type="OrthoDB" id="422555at2759"/>
<keyword evidence="2" id="KW-0067">ATP-binding</keyword>
<sequence length="94" mass="10540">MEESTEVRPGYQACMVLQFIFTVLAVSEHSLEIHKTVVSSNRGAMVLADLGHCCIGEFDKMSAEHQALLEALEQQCVSVAKLVSWQVYQHELLF</sequence>
<dbReference type="GO" id="GO:0005524">
    <property type="term" value="F:ATP binding"/>
    <property type="evidence" value="ECO:0007669"/>
    <property type="project" value="UniProtKB-KW"/>
</dbReference>
<feature type="domain" description="MCM C-terminal AAA(+) ATPase" evidence="3">
    <location>
        <begin position="43"/>
        <end position="81"/>
    </location>
</feature>
<evidence type="ECO:0000259" key="3">
    <source>
        <dbReference type="PROSITE" id="PS50051"/>
    </source>
</evidence>
<dbReference type="EMBL" id="JAAWWB010000031">
    <property type="protein sequence ID" value="KAG6745072.1"/>
    <property type="molecule type" value="Genomic_DNA"/>
</dbReference>
<evidence type="ECO:0000313" key="4">
    <source>
        <dbReference type="EMBL" id="KAG6745072.1"/>
    </source>
</evidence>
<dbReference type="InterPro" id="IPR031327">
    <property type="entry name" value="MCM"/>
</dbReference>
<dbReference type="Pfam" id="PF00493">
    <property type="entry name" value="MCM"/>
    <property type="match status" value="1"/>
</dbReference>
<dbReference type="GO" id="GO:0003697">
    <property type="term" value="F:single-stranded DNA binding"/>
    <property type="evidence" value="ECO:0007669"/>
    <property type="project" value="TreeGrafter"/>
</dbReference>
<name>A0A8X8C8M5_POPTO</name>
<dbReference type="PANTHER" id="PTHR11630">
    <property type="entry name" value="DNA REPLICATION LICENSING FACTOR MCM FAMILY MEMBER"/>
    <property type="match status" value="1"/>
</dbReference>
<dbReference type="GO" id="GO:0042555">
    <property type="term" value="C:MCM complex"/>
    <property type="evidence" value="ECO:0007669"/>
    <property type="project" value="TreeGrafter"/>
</dbReference>
<evidence type="ECO:0000256" key="2">
    <source>
        <dbReference type="ARBA" id="ARBA00022840"/>
    </source>
</evidence>
<dbReference type="GO" id="GO:0017116">
    <property type="term" value="F:single-stranded DNA helicase activity"/>
    <property type="evidence" value="ECO:0007669"/>
    <property type="project" value="TreeGrafter"/>
</dbReference>
<accession>A0A8X8C8M5</accession>
<dbReference type="GO" id="GO:0005634">
    <property type="term" value="C:nucleus"/>
    <property type="evidence" value="ECO:0007669"/>
    <property type="project" value="TreeGrafter"/>
</dbReference>
<dbReference type="PROSITE" id="PS50051">
    <property type="entry name" value="MCM_2"/>
    <property type="match status" value="1"/>
</dbReference>
<dbReference type="Proteomes" id="UP000886885">
    <property type="component" value="Chromosome 16A"/>
</dbReference>
<evidence type="ECO:0000256" key="1">
    <source>
        <dbReference type="ARBA" id="ARBA00022741"/>
    </source>
</evidence>
<dbReference type="InterPro" id="IPR001208">
    <property type="entry name" value="MCM_dom"/>
</dbReference>
<dbReference type="AlphaFoldDB" id="A0A8X8C8M5"/>
<keyword evidence="5" id="KW-1185">Reference proteome</keyword>
<comment type="caution">
    <text evidence="4">The sequence shown here is derived from an EMBL/GenBank/DDBJ whole genome shotgun (WGS) entry which is preliminary data.</text>
</comment>
<organism evidence="4 5">
    <name type="scientific">Populus tomentosa</name>
    <name type="common">Chinese white poplar</name>
    <dbReference type="NCBI Taxonomy" id="118781"/>
    <lineage>
        <taxon>Eukaryota</taxon>
        <taxon>Viridiplantae</taxon>
        <taxon>Streptophyta</taxon>
        <taxon>Embryophyta</taxon>
        <taxon>Tracheophyta</taxon>
        <taxon>Spermatophyta</taxon>
        <taxon>Magnoliopsida</taxon>
        <taxon>eudicotyledons</taxon>
        <taxon>Gunneridae</taxon>
        <taxon>Pentapetalae</taxon>
        <taxon>rosids</taxon>
        <taxon>fabids</taxon>
        <taxon>Malpighiales</taxon>
        <taxon>Salicaceae</taxon>
        <taxon>Saliceae</taxon>
        <taxon>Populus</taxon>
    </lineage>
</organism>
<protein>
    <recommendedName>
        <fullName evidence="3">MCM C-terminal AAA(+) ATPase domain-containing protein</fullName>
    </recommendedName>
</protein>
<evidence type="ECO:0000313" key="5">
    <source>
        <dbReference type="Proteomes" id="UP000886885"/>
    </source>
</evidence>
<dbReference type="PANTHER" id="PTHR11630:SF47">
    <property type="entry name" value="DNA HELICASE MCM8"/>
    <property type="match status" value="1"/>
</dbReference>
<gene>
    <name evidence="4" type="ORF">POTOM_051714</name>
</gene>
<reference evidence="4" key="1">
    <citation type="journal article" date="2020" name="bioRxiv">
        <title>Hybrid origin of Populus tomentosa Carr. identified through genome sequencing and phylogenomic analysis.</title>
        <authorList>
            <person name="An X."/>
            <person name="Gao K."/>
            <person name="Chen Z."/>
            <person name="Li J."/>
            <person name="Yang X."/>
            <person name="Yang X."/>
            <person name="Zhou J."/>
            <person name="Guo T."/>
            <person name="Zhao T."/>
            <person name="Huang S."/>
            <person name="Miao D."/>
            <person name="Khan W.U."/>
            <person name="Rao P."/>
            <person name="Ye M."/>
            <person name="Lei B."/>
            <person name="Liao W."/>
            <person name="Wang J."/>
            <person name="Ji L."/>
            <person name="Li Y."/>
            <person name="Guo B."/>
            <person name="Mustafa N.S."/>
            <person name="Li S."/>
            <person name="Yun Q."/>
            <person name="Keller S.R."/>
            <person name="Mao J."/>
            <person name="Zhang R."/>
            <person name="Strauss S.H."/>
        </authorList>
    </citation>
    <scope>NUCLEOTIDE SEQUENCE</scope>
    <source>
        <strain evidence="4">GM15</strain>
        <tissue evidence="4">Leaf</tissue>
    </source>
</reference>
<proteinExistence type="predicted"/>
<keyword evidence="1" id="KW-0547">Nucleotide-binding</keyword>